<gene>
    <name evidence="3" type="ORF">SIK69_07525</name>
</gene>
<evidence type="ECO:0000256" key="1">
    <source>
        <dbReference type="SAM" id="SignalP"/>
    </source>
</evidence>
<keyword evidence="1" id="KW-0732">Signal</keyword>
<reference evidence="3 4" key="1">
    <citation type="submission" date="2023-11" db="EMBL/GenBank/DDBJ databases">
        <title>Scandinavium wanjuensis sp. nov., isolated from lettuce South Korea.</title>
        <authorList>
            <person name="Park J."/>
            <person name="Park S."/>
            <person name="Oh K.K."/>
            <person name="Cho G.S."/>
            <person name="Franz C.M.A.P."/>
        </authorList>
    </citation>
    <scope>NUCLEOTIDE SEQUENCE [LARGE SCALE GENOMIC DNA]</scope>
    <source>
        <strain evidence="3 4">V105_6</strain>
    </source>
</reference>
<protein>
    <submittedName>
        <fullName evidence="3">TcpQ domain-containing protein</fullName>
    </submittedName>
</protein>
<evidence type="ECO:0000259" key="2">
    <source>
        <dbReference type="Pfam" id="PF10671"/>
    </source>
</evidence>
<keyword evidence="4" id="KW-1185">Reference proteome</keyword>
<sequence length="263" mass="27592">MKVKIMTLVWAITLVMIPTAQALVNAEPQLKSESTSLLVAQPEPTPVVIAASTSADAVTSGNKPSTSYLTQPLPGAISLARPEQGASSTIPVTSAKAEPKAITTTTAKAPVVDAVKPVSQTSTSSLAKPAAKKVVIAAVPVPVAIEPSSALTPVTYAPASGKKAQNPFTNSSPNYSASPPPSVTLVLNSGNLLSQDIKTWAEKSGFKLLWRSKSDYLIYSPIVLTGRNNDEVLTALGKLFASENYGLIIKNYQKNHVLLIDDM</sequence>
<dbReference type="EMBL" id="JAWXRD010000009">
    <property type="protein sequence ID" value="MDX6040046.1"/>
    <property type="molecule type" value="Genomic_DNA"/>
</dbReference>
<dbReference type="Proteomes" id="UP001275664">
    <property type="component" value="Unassembled WGS sequence"/>
</dbReference>
<feature type="chain" id="PRO_5045568148" evidence="1">
    <location>
        <begin position="23"/>
        <end position="263"/>
    </location>
</feature>
<evidence type="ECO:0000313" key="4">
    <source>
        <dbReference type="Proteomes" id="UP001275664"/>
    </source>
</evidence>
<dbReference type="InterPro" id="IPR018927">
    <property type="entry name" value="Pilus_synth_Q_C"/>
</dbReference>
<organism evidence="3 4">
    <name type="scientific">Scandinavium lactucae</name>
    <dbReference type="NCBI Taxonomy" id="3095028"/>
    <lineage>
        <taxon>Bacteria</taxon>
        <taxon>Pseudomonadati</taxon>
        <taxon>Pseudomonadota</taxon>
        <taxon>Gammaproteobacteria</taxon>
        <taxon>Enterobacterales</taxon>
        <taxon>Enterobacteriaceae</taxon>
        <taxon>Scandinavium</taxon>
    </lineage>
</organism>
<name>A0ABU4QLB4_9ENTR</name>
<accession>A0ABU4QLB4</accession>
<feature type="domain" description="Toxin co-regulated pilus biosynthesis protein Q C-terminal" evidence="2">
    <location>
        <begin position="187"/>
        <end position="261"/>
    </location>
</feature>
<proteinExistence type="predicted"/>
<comment type="caution">
    <text evidence="3">The sequence shown here is derived from an EMBL/GenBank/DDBJ whole genome shotgun (WGS) entry which is preliminary data.</text>
</comment>
<dbReference type="RefSeq" id="WP_319785777.1">
    <property type="nucleotide sequence ID" value="NZ_JAWXRD010000009.1"/>
</dbReference>
<dbReference type="Pfam" id="PF10671">
    <property type="entry name" value="TcpQ"/>
    <property type="match status" value="1"/>
</dbReference>
<evidence type="ECO:0000313" key="3">
    <source>
        <dbReference type="EMBL" id="MDX6040046.1"/>
    </source>
</evidence>
<feature type="signal peptide" evidence="1">
    <location>
        <begin position="1"/>
        <end position="22"/>
    </location>
</feature>